<evidence type="ECO:0000313" key="2">
    <source>
        <dbReference type="EMBL" id="MBT0771560.1"/>
    </source>
</evidence>
<protein>
    <submittedName>
        <fullName evidence="2">Uncharacterized protein</fullName>
    </submittedName>
</protein>
<comment type="similarity">
    <text evidence="1">Belongs to the enoyl-CoA hydratase/isomerase family.</text>
</comment>
<sequence length="45" mass="4894">MSRGYGPKKAYELGLVNRVVAAGTVFGSRDAVEGPRAFAQKREPR</sequence>
<dbReference type="InterPro" id="IPR029045">
    <property type="entry name" value="ClpP/crotonase-like_dom_sf"/>
</dbReference>
<reference evidence="2 3" key="1">
    <citation type="submission" date="2021-05" db="EMBL/GenBank/DDBJ databases">
        <title>Kineosporia and Streptomyces sp. nov. two new marine actinobacteria isolated from Coral.</title>
        <authorList>
            <person name="Buangrab K."/>
            <person name="Sutthacheep M."/>
            <person name="Yeemin T."/>
            <person name="Harunari E."/>
            <person name="Igarashi Y."/>
            <person name="Kanchanasin P."/>
            <person name="Tanasupawat S."/>
            <person name="Phongsopitanun W."/>
        </authorList>
    </citation>
    <scope>NUCLEOTIDE SEQUENCE [LARGE SCALE GENOMIC DNA]</scope>
    <source>
        <strain evidence="2 3">J2-2</strain>
    </source>
</reference>
<dbReference type="Proteomes" id="UP001197247">
    <property type="component" value="Unassembled WGS sequence"/>
</dbReference>
<proteinExistence type="inferred from homology"/>
<dbReference type="EMBL" id="JAHBAY010000009">
    <property type="protein sequence ID" value="MBT0771560.1"/>
    <property type="molecule type" value="Genomic_DNA"/>
</dbReference>
<dbReference type="InterPro" id="IPR014748">
    <property type="entry name" value="Enoyl-CoA_hydra_C"/>
</dbReference>
<organism evidence="2 3">
    <name type="scientific">Kineosporia corallincola</name>
    <dbReference type="NCBI Taxonomy" id="2835133"/>
    <lineage>
        <taxon>Bacteria</taxon>
        <taxon>Bacillati</taxon>
        <taxon>Actinomycetota</taxon>
        <taxon>Actinomycetes</taxon>
        <taxon>Kineosporiales</taxon>
        <taxon>Kineosporiaceae</taxon>
        <taxon>Kineosporia</taxon>
    </lineage>
</organism>
<dbReference type="SUPFAM" id="SSF52096">
    <property type="entry name" value="ClpP/crotonase"/>
    <property type="match status" value="1"/>
</dbReference>
<accession>A0ABS5TKD7</accession>
<evidence type="ECO:0000256" key="1">
    <source>
        <dbReference type="ARBA" id="ARBA00005254"/>
    </source>
</evidence>
<name>A0ABS5TKD7_9ACTN</name>
<evidence type="ECO:0000313" key="3">
    <source>
        <dbReference type="Proteomes" id="UP001197247"/>
    </source>
</evidence>
<gene>
    <name evidence="2" type="ORF">KIH74_21660</name>
</gene>
<dbReference type="Gene3D" id="1.10.12.10">
    <property type="entry name" value="Lyase 2-enoyl-coa Hydratase, Chain A, domain 2"/>
    <property type="match status" value="1"/>
</dbReference>
<keyword evidence="3" id="KW-1185">Reference proteome</keyword>
<dbReference type="RefSeq" id="WP_214157928.1">
    <property type="nucleotide sequence ID" value="NZ_JAHBAY010000009.1"/>
</dbReference>
<comment type="caution">
    <text evidence="2">The sequence shown here is derived from an EMBL/GenBank/DDBJ whole genome shotgun (WGS) entry which is preliminary data.</text>
</comment>